<sequence>MVLDPLGYSGRMREEEEEEEEEVDVESGGGDSMVMLLPPKDEKKLLTSQLQCIKIYLLEPLLRHPKSPAFRKPVDHIALGIPDYPNVITKPMDLGTVKEKIRTRKYAHYRDCVKDIELIWKNAKTFNPQDHFIHKIAIELEEFTKVCKSHLLFLLNSNPTHCPCLYLPVFSTTAFAVWWKKASKIDFQNCKYTDLPSNKRRKVSSTNNNRKVSLSNNNNINKSNSSIHSNHPKKVSNEKRQQQPQPTPPATNRQINLQKPPIDACREILEELVDSQIHSTYAAPFKKLPRGKLDLIKLRNRLRKGVYVHPLQVADDFRSIIARAYRHSKDEMSQSVQLASQLQHKFEVMFARRVFWKFLQNSISPIPRFSLRLYYQLKTQCYPFRVICSIFLRHSTCRRVIKGTHLLRKKVKVEQSHPEPAKWTREEIIDLQTQDEEGYVVLDIEEASSKSLSDIKDYINSLPAESSASKPPPVVSENVVKKRRRKIKQSENESESSSDSEEDSSSDSSSEDSSDDD</sequence>
<protein>
    <submittedName>
        <fullName evidence="3">(salmon louse) hypothetical protein</fullName>
    </submittedName>
</protein>
<dbReference type="InterPro" id="IPR036427">
    <property type="entry name" value="Bromodomain-like_sf"/>
</dbReference>
<dbReference type="PANTHER" id="PTHR46136">
    <property type="entry name" value="TRANSCRIPTION FACTOR GTE8"/>
    <property type="match status" value="1"/>
</dbReference>
<dbReference type="EMBL" id="HG994581">
    <property type="protein sequence ID" value="CAF2864868.1"/>
    <property type="molecule type" value="Genomic_DNA"/>
</dbReference>
<dbReference type="PANTHER" id="PTHR46136:SF1">
    <property type="entry name" value="TRANSCRIPTION FACTOR GTE11-RELATED"/>
    <property type="match status" value="1"/>
</dbReference>
<accession>A0A7R8CQT9</accession>
<dbReference type="InterPro" id="IPR052442">
    <property type="entry name" value="Env_Response_Regulator"/>
</dbReference>
<dbReference type="Proteomes" id="UP000675881">
    <property type="component" value="Chromosome 2"/>
</dbReference>
<dbReference type="CDD" id="cd04369">
    <property type="entry name" value="Bromodomain"/>
    <property type="match status" value="1"/>
</dbReference>
<evidence type="ECO:0000256" key="1">
    <source>
        <dbReference type="ARBA" id="ARBA00023117"/>
    </source>
</evidence>
<feature type="region of interest" description="Disordered" evidence="2">
    <location>
        <begin position="1"/>
        <end position="32"/>
    </location>
</feature>
<dbReference type="AlphaFoldDB" id="A0A7R8CQT9"/>
<feature type="compositionally biased region" description="Low complexity" evidence="2">
    <location>
        <begin position="207"/>
        <end position="229"/>
    </location>
</feature>
<reference evidence="3" key="1">
    <citation type="submission" date="2021-02" db="EMBL/GenBank/DDBJ databases">
        <authorList>
            <person name="Bekaert M."/>
        </authorList>
    </citation>
    <scope>NUCLEOTIDE SEQUENCE</scope>
    <source>
        <strain evidence="3">IoA-00</strain>
    </source>
</reference>
<dbReference type="Gene3D" id="1.20.920.10">
    <property type="entry name" value="Bromodomain-like"/>
    <property type="match status" value="2"/>
</dbReference>
<organism evidence="3 4">
    <name type="scientific">Lepeophtheirus salmonis</name>
    <name type="common">Salmon louse</name>
    <name type="synonym">Caligus salmonis</name>
    <dbReference type="NCBI Taxonomy" id="72036"/>
    <lineage>
        <taxon>Eukaryota</taxon>
        <taxon>Metazoa</taxon>
        <taxon>Ecdysozoa</taxon>
        <taxon>Arthropoda</taxon>
        <taxon>Crustacea</taxon>
        <taxon>Multicrustacea</taxon>
        <taxon>Hexanauplia</taxon>
        <taxon>Copepoda</taxon>
        <taxon>Siphonostomatoida</taxon>
        <taxon>Caligidae</taxon>
        <taxon>Lepeophtheirus</taxon>
    </lineage>
</organism>
<keyword evidence="1" id="KW-0103">Bromodomain</keyword>
<feature type="region of interest" description="Disordered" evidence="2">
    <location>
        <begin position="462"/>
        <end position="517"/>
    </location>
</feature>
<name>A0A7R8CQT9_LEPSM</name>
<dbReference type="PROSITE" id="PS50014">
    <property type="entry name" value="BROMODOMAIN_2"/>
    <property type="match status" value="1"/>
</dbReference>
<evidence type="ECO:0000256" key="2">
    <source>
        <dbReference type="SAM" id="MobiDB-lite"/>
    </source>
</evidence>
<feature type="compositionally biased region" description="Acidic residues" evidence="2">
    <location>
        <begin position="492"/>
        <end position="517"/>
    </location>
</feature>
<dbReference type="SMART" id="SM00297">
    <property type="entry name" value="BROMO"/>
    <property type="match status" value="2"/>
</dbReference>
<dbReference type="SUPFAM" id="SSF47370">
    <property type="entry name" value="Bromodomain"/>
    <property type="match status" value="2"/>
</dbReference>
<dbReference type="InterPro" id="IPR001487">
    <property type="entry name" value="Bromodomain"/>
</dbReference>
<keyword evidence="4" id="KW-1185">Reference proteome</keyword>
<feature type="compositionally biased region" description="Acidic residues" evidence="2">
    <location>
        <begin position="15"/>
        <end position="25"/>
    </location>
</feature>
<feature type="region of interest" description="Disordered" evidence="2">
    <location>
        <begin position="198"/>
        <end position="257"/>
    </location>
</feature>
<evidence type="ECO:0000313" key="3">
    <source>
        <dbReference type="EMBL" id="CAF2864868.1"/>
    </source>
</evidence>
<evidence type="ECO:0000313" key="4">
    <source>
        <dbReference type="Proteomes" id="UP000675881"/>
    </source>
</evidence>
<proteinExistence type="predicted"/>
<dbReference type="OrthoDB" id="784962at2759"/>
<dbReference type="Pfam" id="PF00439">
    <property type="entry name" value="Bromodomain"/>
    <property type="match status" value="1"/>
</dbReference>
<dbReference type="PRINTS" id="PR00503">
    <property type="entry name" value="BROMODOMAIN"/>
</dbReference>
<gene>
    <name evidence="3" type="ORF">LSAA_6272</name>
</gene>